<accession>A0A183BBU4</accession>
<evidence type="ECO:0000313" key="3">
    <source>
        <dbReference type="WBParaSite" id="ECPE_0001672201-mRNA-1"/>
    </source>
</evidence>
<reference evidence="1 2" key="2">
    <citation type="submission" date="2018-11" db="EMBL/GenBank/DDBJ databases">
        <authorList>
            <consortium name="Pathogen Informatics"/>
        </authorList>
    </citation>
    <scope>NUCLEOTIDE SEQUENCE [LARGE SCALE GENOMIC DNA]</scope>
    <source>
        <strain evidence="1 2">Egypt</strain>
    </source>
</reference>
<dbReference type="Proteomes" id="UP000272942">
    <property type="component" value="Unassembled WGS sequence"/>
</dbReference>
<dbReference type="WBParaSite" id="ECPE_0001672201-mRNA-1">
    <property type="protein sequence ID" value="ECPE_0001672201-mRNA-1"/>
    <property type="gene ID" value="ECPE_0001672201"/>
</dbReference>
<organism evidence="3">
    <name type="scientific">Echinostoma caproni</name>
    <dbReference type="NCBI Taxonomy" id="27848"/>
    <lineage>
        <taxon>Eukaryota</taxon>
        <taxon>Metazoa</taxon>
        <taxon>Spiralia</taxon>
        <taxon>Lophotrochozoa</taxon>
        <taxon>Platyhelminthes</taxon>
        <taxon>Trematoda</taxon>
        <taxon>Digenea</taxon>
        <taxon>Plagiorchiida</taxon>
        <taxon>Echinostomata</taxon>
        <taxon>Echinostomatoidea</taxon>
        <taxon>Echinostomatidae</taxon>
        <taxon>Echinostoma</taxon>
    </lineage>
</organism>
<reference evidence="3" key="1">
    <citation type="submission" date="2016-06" db="UniProtKB">
        <authorList>
            <consortium name="WormBaseParasite"/>
        </authorList>
    </citation>
    <scope>IDENTIFICATION</scope>
</reference>
<evidence type="ECO:0000313" key="2">
    <source>
        <dbReference type="Proteomes" id="UP000272942"/>
    </source>
</evidence>
<name>A0A183BBU4_9TREM</name>
<proteinExistence type="predicted"/>
<protein>
    <submittedName>
        <fullName evidence="3">DUF1653 domain-containing protein</fullName>
    </submittedName>
</protein>
<sequence>MDFDQPIEIVKGDTPSSYDFHEFYRVAMHVKFDRRTFCLPSSVTIRQTTDDEVALPPHCRVYFISYPRHENLGRFQPTLFCADVSENVAPQTEIPWFQLVPDDFRSER</sequence>
<gene>
    <name evidence="1" type="ORF">ECPE_LOCUS16679</name>
</gene>
<dbReference type="AlphaFoldDB" id="A0A183BBU4"/>
<dbReference type="EMBL" id="UZAN01065391">
    <property type="protein sequence ID" value="VDP93951.1"/>
    <property type="molecule type" value="Genomic_DNA"/>
</dbReference>
<evidence type="ECO:0000313" key="1">
    <source>
        <dbReference type="EMBL" id="VDP93951.1"/>
    </source>
</evidence>
<keyword evidence="2" id="KW-1185">Reference proteome</keyword>